<proteinExistence type="predicted"/>
<dbReference type="InterPro" id="IPR004564">
    <property type="entry name" value="OM_lipoprot_carrier_LolA-like"/>
</dbReference>
<keyword evidence="3" id="KW-0449">Lipoprotein</keyword>
<reference evidence="3" key="1">
    <citation type="submission" date="2023-03" db="EMBL/GenBank/DDBJ databases">
        <title>Edaphobacter sp.</title>
        <authorList>
            <person name="Huber K.J."/>
            <person name="Papendorf J."/>
            <person name="Pilke C."/>
            <person name="Bunk B."/>
            <person name="Sproeer C."/>
            <person name="Pester M."/>
        </authorList>
    </citation>
    <scope>NUCLEOTIDE SEQUENCE</scope>
    <source>
        <strain evidence="3">DSM 110680</strain>
    </source>
</reference>
<dbReference type="Gene3D" id="2.50.20.10">
    <property type="entry name" value="Lipoprotein localisation LolA/LolB/LppX"/>
    <property type="match status" value="1"/>
</dbReference>
<evidence type="ECO:0000313" key="3">
    <source>
        <dbReference type="EMBL" id="XBH19787.1"/>
    </source>
</evidence>
<organism evidence="3">
    <name type="scientific">Telmatobacter sp. DSM 110680</name>
    <dbReference type="NCBI Taxonomy" id="3036704"/>
    <lineage>
        <taxon>Bacteria</taxon>
        <taxon>Pseudomonadati</taxon>
        <taxon>Acidobacteriota</taxon>
        <taxon>Terriglobia</taxon>
        <taxon>Terriglobales</taxon>
        <taxon>Acidobacteriaceae</taxon>
        <taxon>Telmatobacter</taxon>
    </lineage>
</organism>
<sequence length="231" mass="25473">MLFGKKTLLAASLAFFFASITPSLSAQDLKSVLAKLDAASANFHSTIANFEFDSSQTDPVPDTDVQKGIVYYDRKNNVMRMGIHIDEDNGKPVPKVIVVSGGEFQLYEKLINQVTRSKKAGKYESYLVLGFGASGKDLQQKFDVKYAGEETVGGVKTERLDLVAKDPDVLKLFPKITIWIDPARGVSLKQYFDEGQGQSRTCTYTNIKVNQPLPADAFALGTDSKTQFVNR</sequence>
<dbReference type="Pfam" id="PF03548">
    <property type="entry name" value="LolA"/>
    <property type="match status" value="1"/>
</dbReference>
<feature type="signal peptide" evidence="2">
    <location>
        <begin position="1"/>
        <end position="26"/>
    </location>
</feature>
<evidence type="ECO:0000256" key="2">
    <source>
        <dbReference type="SAM" id="SignalP"/>
    </source>
</evidence>
<dbReference type="SUPFAM" id="SSF89392">
    <property type="entry name" value="Prokaryotic lipoproteins and lipoprotein localization factors"/>
    <property type="match status" value="1"/>
</dbReference>
<dbReference type="CDD" id="cd16325">
    <property type="entry name" value="LolA"/>
    <property type="match status" value="1"/>
</dbReference>
<dbReference type="RefSeq" id="WP_348265008.1">
    <property type="nucleotide sequence ID" value="NZ_CP121196.1"/>
</dbReference>
<feature type="chain" id="PRO_5043335822" evidence="2">
    <location>
        <begin position="27"/>
        <end position="231"/>
    </location>
</feature>
<dbReference type="EMBL" id="CP121196">
    <property type="protein sequence ID" value="XBH19787.1"/>
    <property type="molecule type" value="Genomic_DNA"/>
</dbReference>
<evidence type="ECO:0000256" key="1">
    <source>
        <dbReference type="ARBA" id="ARBA00022729"/>
    </source>
</evidence>
<name>A0AAU7DRZ3_9BACT</name>
<dbReference type="AlphaFoldDB" id="A0AAU7DRZ3"/>
<keyword evidence="1 2" id="KW-0732">Signal</keyword>
<accession>A0AAU7DRZ3</accession>
<dbReference type="InterPro" id="IPR029046">
    <property type="entry name" value="LolA/LolB/LppX"/>
</dbReference>
<protein>
    <submittedName>
        <fullName evidence="3">Outer-membrane lipoprotein carrier protein LolA</fullName>
    </submittedName>
</protein>
<gene>
    <name evidence="3" type="ORF">P8935_10825</name>
</gene>